<dbReference type="SUPFAM" id="SSF56219">
    <property type="entry name" value="DNase I-like"/>
    <property type="match status" value="1"/>
</dbReference>
<sequence length="803" mass="91581">LANKDNKTIICGDFNINITDPSSTEYRNLLLSYGFQNHITDPTRVTLTSCSTIDHILSNFEDSSVKAGVITENVADHFPTFIVAPNAEKNLQKEPTVGHGVSRWNYEATKRSLQETNFSQINFTDTNNAYDTFSTLFKSCCIAHKFVSRRAAQLYSPICPWMNEEILKLIRLKEHWYNKMKQNKDNDYYREKFRVARNLSLSTMRKRKKQYFSSRIAKANGSSKEIWRTINLVMKSSQQCNILPDLNILNCDQAHLVSMFNDFFINIGTSSASVSDETSRIILPSPCINTFVYVEITAAEIVGVARQMLSNKAMGHDEISVNLLKDNIDILCYPLQKLFNQAFLSGIYPEKLKIGRVVPIYKNGDPNDLANYRPITILSCINTLFEKLIAARIMNFVEKYNILVANQHGFRKNFSTGTAVHSVSEIVNSSLNKNRTTIGIFLDIKKAFDSVNHDILLQKLERYGFRGPAGKFFRSYLTNRTQFVQISHNQSTTAIVKTGVPQGSVLGPILFSLFINDYAACLRHSEAVLYADDTALLVSHHSLEEAELLANNDLKNTITWFNCNKLVLNIKKTKFIVFASDRKQQSFTCNLHLGGLHIDQVITYKYLGITLDSTLHWAPHIDELCKKLTFGCFSLVKARKHFSKQTLRMIYFGVFHTHLTYCVESWGFTYASYLARVAILQRRAIRIITAAPIHASAKHLFSELNILPINLARDHKTATLVQRILTQNTPYHSSIFNFPKRETRQLHYNNLNLPITYNAYGRRLISFIGAKIWNNISCNIKLATNFVLSLKRFISSEVYNSPC</sequence>
<name>A0A147BID5_IXORI</name>
<evidence type="ECO:0000259" key="1">
    <source>
        <dbReference type="PROSITE" id="PS50878"/>
    </source>
</evidence>
<protein>
    <submittedName>
        <fullName evidence="2">Putative tick transposon</fullName>
    </submittedName>
</protein>
<dbReference type="SUPFAM" id="SSF56672">
    <property type="entry name" value="DNA/RNA polymerases"/>
    <property type="match status" value="1"/>
</dbReference>
<dbReference type="Pfam" id="PF00078">
    <property type="entry name" value="RVT_1"/>
    <property type="match status" value="1"/>
</dbReference>
<feature type="domain" description="Reverse transcriptase" evidence="1">
    <location>
        <begin position="341"/>
        <end position="611"/>
    </location>
</feature>
<dbReference type="Gene3D" id="3.60.10.10">
    <property type="entry name" value="Endonuclease/exonuclease/phosphatase"/>
    <property type="match status" value="1"/>
</dbReference>
<dbReference type="PANTHER" id="PTHR33332">
    <property type="entry name" value="REVERSE TRANSCRIPTASE DOMAIN-CONTAINING PROTEIN"/>
    <property type="match status" value="1"/>
</dbReference>
<feature type="non-terminal residue" evidence="2">
    <location>
        <position position="1"/>
    </location>
</feature>
<dbReference type="InterPro" id="IPR000477">
    <property type="entry name" value="RT_dom"/>
</dbReference>
<dbReference type="PROSITE" id="PS50878">
    <property type="entry name" value="RT_POL"/>
    <property type="match status" value="1"/>
</dbReference>
<dbReference type="InterPro" id="IPR036691">
    <property type="entry name" value="Endo/exonu/phosph_ase_sf"/>
</dbReference>
<proteinExistence type="predicted"/>
<reference evidence="2" key="1">
    <citation type="journal article" date="2018" name="PLoS Negl. Trop. Dis.">
        <title>Sialome diversity of ticks revealed by RNAseq of single tick salivary glands.</title>
        <authorList>
            <person name="Perner J."/>
            <person name="Kropackova S."/>
            <person name="Kopacek P."/>
            <person name="Ribeiro J.M."/>
        </authorList>
    </citation>
    <scope>NUCLEOTIDE SEQUENCE</scope>
    <source>
        <strain evidence="2">Siblings of single egg batch collected in Ceske Budejovice</strain>
        <tissue evidence="2">Salivary glands</tissue>
    </source>
</reference>
<dbReference type="CDD" id="cd01650">
    <property type="entry name" value="RT_nLTR_like"/>
    <property type="match status" value="1"/>
</dbReference>
<dbReference type="GO" id="GO:0071897">
    <property type="term" value="P:DNA biosynthetic process"/>
    <property type="evidence" value="ECO:0007669"/>
    <property type="project" value="UniProtKB-ARBA"/>
</dbReference>
<dbReference type="EMBL" id="GEGO01004910">
    <property type="protein sequence ID" value="JAR90494.1"/>
    <property type="molecule type" value="Transcribed_RNA"/>
</dbReference>
<evidence type="ECO:0000313" key="2">
    <source>
        <dbReference type="EMBL" id="JAR90494.1"/>
    </source>
</evidence>
<organism evidence="2">
    <name type="scientific">Ixodes ricinus</name>
    <name type="common">Common tick</name>
    <name type="synonym">Acarus ricinus</name>
    <dbReference type="NCBI Taxonomy" id="34613"/>
    <lineage>
        <taxon>Eukaryota</taxon>
        <taxon>Metazoa</taxon>
        <taxon>Ecdysozoa</taxon>
        <taxon>Arthropoda</taxon>
        <taxon>Chelicerata</taxon>
        <taxon>Arachnida</taxon>
        <taxon>Acari</taxon>
        <taxon>Parasitiformes</taxon>
        <taxon>Ixodida</taxon>
        <taxon>Ixodoidea</taxon>
        <taxon>Ixodidae</taxon>
        <taxon>Ixodinae</taxon>
        <taxon>Ixodes</taxon>
    </lineage>
</organism>
<dbReference type="InterPro" id="IPR043502">
    <property type="entry name" value="DNA/RNA_pol_sf"/>
</dbReference>
<accession>A0A147BID5</accession>
<dbReference type="AlphaFoldDB" id="A0A147BID5"/>